<dbReference type="Pfam" id="PF07559">
    <property type="entry name" value="FlgE_D2"/>
    <property type="match status" value="1"/>
</dbReference>
<sequence length="417" mass="42267">MSLSGALNSSVSALKAQSTAIATVSDNLANSSTYGYKTTVASFESLVTGASSSSYSSGGVLTNTRSNISAQGQLTRTSSTTDLAIEGNGFLTVTGSAGSNEKLYTRNGEFSKDNNGYLVNNGYFLMGWRTDADGNVIGAPTAGNLESIDTNVITSCAAPTTAVSMSANLPANAAVGDTFETTLEIYDSLGTSALVSITWEKTGIGTWEATFSDPVLSSDGTTVVGTSMATPIAITFNSDGSIASAAPTTLSITGWTTGAANSAISLDLGDPGSFSGLTQQSVDGTIKVDLGTIEKDGLSYGSLSGISIEDGVVYASYSNGAVRAIYQIAVATFTNANGLQAESGGLYRESGSSGSATMQLSGSGGAGTVYGSTLEASKTDTSEEFSVMISAQQAYSASAQVISTVSTMYDTLISAMR</sequence>
<dbReference type="PANTHER" id="PTHR30435:SF1">
    <property type="entry name" value="FLAGELLAR HOOK PROTEIN FLGE"/>
    <property type="match status" value="1"/>
</dbReference>
<organism evidence="10 11">
    <name type="scientific">Blastochloris tepida</name>
    <dbReference type="NCBI Taxonomy" id="2233851"/>
    <lineage>
        <taxon>Bacteria</taxon>
        <taxon>Pseudomonadati</taxon>
        <taxon>Pseudomonadota</taxon>
        <taxon>Alphaproteobacteria</taxon>
        <taxon>Hyphomicrobiales</taxon>
        <taxon>Blastochloridaceae</taxon>
        <taxon>Blastochloris</taxon>
    </lineage>
</organism>
<dbReference type="InterPro" id="IPR037058">
    <property type="entry name" value="Falgellar_hook_FlgE_sf"/>
</dbReference>
<evidence type="ECO:0000259" key="8">
    <source>
        <dbReference type="Pfam" id="PF07559"/>
    </source>
</evidence>
<feature type="domain" description="Flagellar basal-body/hook protein C-terminal" evidence="7">
    <location>
        <begin position="373"/>
        <end position="414"/>
    </location>
</feature>
<dbReference type="SUPFAM" id="SSF117143">
    <property type="entry name" value="Flagellar hook protein flgE"/>
    <property type="match status" value="1"/>
</dbReference>
<keyword evidence="10" id="KW-0969">Cilium</keyword>
<comment type="similarity">
    <text evidence="2 5">Belongs to the flagella basal body rod proteins family.</text>
</comment>
<dbReference type="GO" id="GO:0005829">
    <property type="term" value="C:cytosol"/>
    <property type="evidence" value="ECO:0007669"/>
    <property type="project" value="TreeGrafter"/>
</dbReference>
<evidence type="ECO:0000256" key="3">
    <source>
        <dbReference type="ARBA" id="ARBA00019015"/>
    </source>
</evidence>
<evidence type="ECO:0000259" key="7">
    <source>
        <dbReference type="Pfam" id="PF06429"/>
    </source>
</evidence>
<dbReference type="InterPro" id="IPR020013">
    <property type="entry name" value="Flagellar_FlgE/F/G"/>
</dbReference>
<dbReference type="GO" id="GO:0071978">
    <property type="term" value="P:bacterial-type flagellum-dependent swarming motility"/>
    <property type="evidence" value="ECO:0007669"/>
    <property type="project" value="TreeGrafter"/>
</dbReference>
<evidence type="ECO:0000313" key="10">
    <source>
        <dbReference type="EMBL" id="BBF93894.1"/>
    </source>
</evidence>
<keyword evidence="11" id="KW-1185">Reference proteome</keyword>
<dbReference type="InterPro" id="IPR010930">
    <property type="entry name" value="Flg_bb/hook_C_dom"/>
</dbReference>
<dbReference type="GO" id="GO:0009424">
    <property type="term" value="C:bacterial-type flagellum hook"/>
    <property type="evidence" value="ECO:0007669"/>
    <property type="project" value="TreeGrafter"/>
</dbReference>
<reference evidence="10 11" key="1">
    <citation type="submission" date="2018-08" db="EMBL/GenBank/DDBJ databases">
        <title>Complete genome sequencing of Blastochloris tepida GI.</title>
        <authorList>
            <person name="Tsukatani Y."/>
            <person name="Mori H."/>
        </authorList>
    </citation>
    <scope>NUCLEOTIDE SEQUENCE [LARGE SCALE GENOMIC DNA]</scope>
    <source>
        <strain evidence="10 11">GI</strain>
    </source>
</reference>
<keyword evidence="10" id="KW-0282">Flagellum</keyword>
<evidence type="ECO:0000313" key="11">
    <source>
        <dbReference type="Proteomes" id="UP000266934"/>
    </source>
</evidence>
<dbReference type="Pfam" id="PF22692">
    <property type="entry name" value="LlgE_F_G_D1"/>
    <property type="match status" value="1"/>
</dbReference>
<name>A0A348G2W1_9HYPH</name>
<dbReference type="Gene3D" id="2.60.98.20">
    <property type="entry name" value="Flagellar hook protein FlgE"/>
    <property type="match status" value="1"/>
</dbReference>
<feature type="domain" description="Flagellar hook protein FlgE D2" evidence="8">
    <location>
        <begin position="178"/>
        <end position="283"/>
    </location>
</feature>
<dbReference type="PANTHER" id="PTHR30435">
    <property type="entry name" value="FLAGELLAR PROTEIN"/>
    <property type="match status" value="1"/>
</dbReference>
<dbReference type="Pfam" id="PF00460">
    <property type="entry name" value="Flg_bb_rod"/>
    <property type="match status" value="1"/>
</dbReference>
<evidence type="ECO:0000256" key="2">
    <source>
        <dbReference type="ARBA" id="ARBA00009677"/>
    </source>
</evidence>
<comment type="subcellular location">
    <subcellularLocation>
        <location evidence="1 5">Bacterial flagellum basal body</location>
    </subcellularLocation>
</comment>
<evidence type="ECO:0000256" key="4">
    <source>
        <dbReference type="ARBA" id="ARBA00023143"/>
    </source>
</evidence>
<proteinExistence type="inferred from homology"/>
<dbReference type="OrthoDB" id="8372879at2"/>
<gene>
    <name evidence="10" type="primary">flgE</name>
    <name evidence="10" type="ORF">BLTE_25790</name>
</gene>
<dbReference type="InterPro" id="IPR019776">
    <property type="entry name" value="Flagellar_basal_body_rod_CS"/>
</dbReference>
<accession>A0A348G2W1</accession>
<evidence type="ECO:0000259" key="9">
    <source>
        <dbReference type="Pfam" id="PF22692"/>
    </source>
</evidence>
<evidence type="ECO:0000256" key="1">
    <source>
        <dbReference type="ARBA" id="ARBA00004117"/>
    </source>
</evidence>
<dbReference type="InterPro" id="IPR001444">
    <property type="entry name" value="Flag_bb_rod_N"/>
</dbReference>
<dbReference type="InterPro" id="IPR053967">
    <property type="entry name" value="LlgE_F_G-like_D1"/>
</dbReference>
<dbReference type="Proteomes" id="UP000266934">
    <property type="component" value="Chromosome"/>
</dbReference>
<protein>
    <recommendedName>
        <fullName evidence="3 5">Flagellar hook protein FlgE</fullName>
    </recommendedName>
</protein>
<dbReference type="NCBIfam" id="TIGR03506">
    <property type="entry name" value="FlgEFG_subfam"/>
    <property type="match status" value="1"/>
</dbReference>
<keyword evidence="10" id="KW-0966">Cell projection</keyword>
<evidence type="ECO:0000256" key="5">
    <source>
        <dbReference type="RuleBase" id="RU362116"/>
    </source>
</evidence>
<dbReference type="RefSeq" id="WP_126401066.1">
    <property type="nucleotide sequence ID" value="NZ_AP018907.1"/>
</dbReference>
<dbReference type="InterPro" id="IPR011491">
    <property type="entry name" value="FlgE_D2"/>
</dbReference>
<dbReference type="EMBL" id="AP018907">
    <property type="protein sequence ID" value="BBF93894.1"/>
    <property type="molecule type" value="Genomic_DNA"/>
</dbReference>
<dbReference type="NCBIfam" id="NF004242">
    <property type="entry name" value="PRK05682.2-1"/>
    <property type="match status" value="1"/>
</dbReference>
<dbReference type="AlphaFoldDB" id="A0A348G2W1"/>
<feature type="domain" description="Flagellar basal body rod protein N-terminal" evidence="6">
    <location>
        <begin position="7"/>
        <end position="37"/>
    </location>
</feature>
<dbReference type="InterPro" id="IPR037925">
    <property type="entry name" value="FlgE/F/G-like"/>
</dbReference>
<comment type="function">
    <text evidence="5">A flexible structure which links the flagellar filament to the drive apparatus in the basal body.</text>
</comment>
<dbReference type="KEGG" id="blag:BLTE_25790"/>
<dbReference type="Pfam" id="PF06429">
    <property type="entry name" value="Flg_bbr_C"/>
    <property type="match status" value="1"/>
</dbReference>
<dbReference type="GO" id="GO:0009425">
    <property type="term" value="C:bacterial-type flagellum basal body"/>
    <property type="evidence" value="ECO:0007669"/>
    <property type="project" value="UniProtKB-SubCell"/>
</dbReference>
<feature type="domain" description="Flagellar hook protein FlgE/F/G-like D1" evidence="9">
    <location>
        <begin position="84"/>
        <end position="127"/>
    </location>
</feature>
<dbReference type="PROSITE" id="PS00588">
    <property type="entry name" value="FLAGELLA_BB_ROD"/>
    <property type="match status" value="1"/>
</dbReference>
<evidence type="ECO:0000259" key="6">
    <source>
        <dbReference type="Pfam" id="PF00460"/>
    </source>
</evidence>
<keyword evidence="4 5" id="KW-0975">Bacterial flagellum</keyword>